<dbReference type="SFLD" id="SFLDF00275">
    <property type="entry name" value="adenosine_C2_methyltransferase"/>
    <property type="match status" value="1"/>
</dbReference>
<keyword evidence="10 12" id="KW-0408">Iron</keyword>
<dbReference type="Pfam" id="PF21016">
    <property type="entry name" value="RlmN_N"/>
    <property type="match status" value="1"/>
</dbReference>
<keyword evidence="12" id="KW-1015">Disulfide bond</keyword>
<feature type="binding site" evidence="12">
    <location>
        <position position="296"/>
    </location>
    <ligand>
        <name>S-adenosyl-L-methionine</name>
        <dbReference type="ChEBI" id="CHEBI:59789"/>
    </ligand>
</feature>
<dbReference type="RefSeq" id="WP_307905379.1">
    <property type="nucleotide sequence ID" value="NZ_AP027059.1"/>
</dbReference>
<comment type="cofactor">
    <cofactor evidence="12">
        <name>[4Fe-4S] cluster</name>
        <dbReference type="ChEBI" id="CHEBI:49883"/>
    </cofactor>
    <text evidence="12">Binds 1 [4Fe-4S] cluster. The cluster is coordinated with 3 cysteines and an exchangeable S-adenosyl-L-methionine.</text>
</comment>
<dbReference type="GO" id="GO:0051539">
    <property type="term" value="F:4 iron, 4 sulfur cluster binding"/>
    <property type="evidence" value="ECO:0007669"/>
    <property type="project" value="UniProtKB-UniRule"/>
</dbReference>
<name>A0AAU9DYE1_9FUSO</name>
<sequence length="349" mass="40634">MNQNKKNLLNFRYPELEKFLLDLGFKKFNAKQIFKWLHQRTVRKIEDMTDISLKNRELLYEKAYIPYLNVLDYQVSKVDNTEKYLFELEDKSTIETVLIKHKERKTVCISTQVGCPVKCAFCATGQSGFKRNLELDEILNQVYTINSRLQKKGESITNLVFMGMGEPLLNINNLIESIYIFSDENGLNISKRKITISTSGIIPGIERLLEERLPVGLAISLHATTNEQRDQIIPINVKYPLDDLMPVLHEYQKMTKRRISFEYILIKDFNVTDRDSSQLADIVSAFDHILNLIPYNSVDGVLLERPSEKKILRFYKYLRDIRKINVTIRKEKGTDIDGACGQLRDRNRS</sequence>
<dbReference type="KEGG" id="haby:HLVA_10190"/>
<proteinExistence type="inferred from homology"/>
<evidence type="ECO:0000256" key="8">
    <source>
        <dbReference type="ARBA" id="ARBA00022694"/>
    </source>
</evidence>
<keyword evidence="3 12" id="KW-0963">Cytoplasm</keyword>
<dbReference type="GO" id="GO:0002935">
    <property type="term" value="F:tRNA (adenine(37)-C2)-methyltransferase activity"/>
    <property type="evidence" value="ECO:0007669"/>
    <property type="project" value="UniProtKB-UniRule"/>
</dbReference>
<dbReference type="EMBL" id="AP027059">
    <property type="protein sequence ID" value="BDU50450.1"/>
    <property type="molecule type" value="Genomic_DNA"/>
</dbReference>
<evidence type="ECO:0000256" key="9">
    <source>
        <dbReference type="ARBA" id="ARBA00022723"/>
    </source>
</evidence>
<keyword evidence="6 12" id="KW-0808">Transferase</keyword>
<dbReference type="PIRSF" id="PIRSF006004">
    <property type="entry name" value="CHP00048"/>
    <property type="match status" value="1"/>
</dbReference>
<dbReference type="FunFam" id="3.20.20.70:FF:000014">
    <property type="entry name" value="Probable dual-specificity RNA methyltransferase RlmN"/>
    <property type="match status" value="1"/>
</dbReference>
<dbReference type="InterPro" id="IPR004383">
    <property type="entry name" value="rRNA_lsu_MTrfase_RlmN/Cfr"/>
</dbReference>
<evidence type="ECO:0000256" key="6">
    <source>
        <dbReference type="ARBA" id="ARBA00022679"/>
    </source>
</evidence>
<feature type="domain" description="Radical SAM core" evidence="13">
    <location>
        <begin position="101"/>
        <end position="329"/>
    </location>
</feature>
<dbReference type="PROSITE" id="PS51918">
    <property type="entry name" value="RADICAL_SAM"/>
    <property type="match status" value="1"/>
</dbReference>
<evidence type="ECO:0000256" key="4">
    <source>
        <dbReference type="ARBA" id="ARBA00022552"/>
    </source>
</evidence>
<dbReference type="GO" id="GO:0046872">
    <property type="term" value="F:metal ion binding"/>
    <property type="evidence" value="ECO:0007669"/>
    <property type="project" value="UniProtKB-KW"/>
</dbReference>
<dbReference type="GO" id="GO:0000049">
    <property type="term" value="F:tRNA binding"/>
    <property type="evidence" value="ECO:0007669"/>
    <property type="project" value="UniProtKB-UniRule"/>
</dbReference>
<dbReference type="PANTHER" id="PTHR30544">
    <property type="entry name" value="23S RRNA METHYLTRANSFERASE"/>
    <property type="match status" value="1"/>
</dbReference>
<comment type="subcellular location">
    <subcellularLocation>
        <location evidence="1 12">Cytoplasm</location>
    </subcellularLocation>
</comment>
<dbReference type="HAMAP" id="MF_01849">
    <property type="entry name" value="RNA_methyltr_RlmN"/>
    <property type="match status" value="1"/>
</dbReference>
<comment type="function">
    <text evidence="12">Specifically methylates position 2 of adenine 2503 in 23S rRNA and position 2 of adenine 37 in tRNAs.</text>
</comment>
<feature type="binding site" evidence="12">
    <location>
        <begin position="165"/>
        <end position="166"/>
    </location>
    <ligand>
        <name>S-adenosyl-L-methionine</name>
        <dbReference type="ChEBI" id="CHEBI:59789"/>
    </ligand>
</feature>
<dbReference type="Proteomes" id="UP001321582">
    <property type="component" value="Chromosome"/>
</dbReference>
<dbReference type="CDD" id="cd01335">
    <property type="entry name" value="Radical_SAM"/>
    <property type="match status" value="1"/>
</dbReference>
<dbReference type="Gene3D" id="1.10.150.530">
    <property type="match status" value="1"/>
</dbReference>
<keyword evidence="5 12" id="KW-0489">Methyltransferase</keyword>
<dbReference type="InterPro" id="IPR013785">
    <property type="entry name" value="Aldolase_TIM"/>
</dbReference>
<keyword evidence="8 12" id="KW-0819">tRNA processing</keyword>
<evidence type="ECO:0000256" key="3">
    <source>
        <dbReference type="ARBA" id="ARBA00022490"/>
    </source>
</evidence>
<feature type="binding site" evidence="12">
    <location>
        <position position="119"/>
    </location>
    <ligand>
        <name>[4Fe-4S] cluster</name>
        <dbReference type="ChEBI" id="CHEBI:49883"/>
        <note>4Fe-4S-S-AdoMet</note>
    </ligand>
</feature>
<dbReference type="Gene3D" id="3.20.20.70">
    <property type="entry name" value="Aldolase class I"/>
    <property type="match status" value="1"/>
</dbReference>
<dbReference type="InterPro" id="IPR058240">
    <property type="entry name" value="rSAM_sf"/>
</dbReference>
<evidence type="ECO:0000256" key="5">
    <source>
        <dbReference type="ARBA" id="ARBA00022603"/>
    </source>
</evidence>
<dbReference type="GO" id="GO:0030488">
    <property type="term" value="P:tRNA methylation"/>
    <property type="evidence" value="ECO:0007669"/>
    <property type="project" value="UniProtKB-UniRule"/>
</dbReference>
<dbReference type="SUPFAM" id="SSF102114">
    <property type="entry name" value="Radical SAM enzymes"/>
    <property type="match status" value="1"/>
</dbReference>
<dbReference type="NCBIfam" id="TIGR00048">
    <property type="entry name" value="rRNA_mod_RlmN"/>
    <property type="match status" value="1"/>
</dbReference>
<evidence type="ECO:0000256" key="1">
    <source>
        <dbReference type="ARBA" id="ARBA00004496"/>
    </source>
</evidence>
<comment type="catalytic activity">
    <reaction evidence="12">
        <text>adenosine(37) in tRNA + 2 reduced [2Fe-2S]-[ferredoxin] + 2 S-adenosyl-L-methionine = 2-methyladenosine(37) in tRNA + 5'-deoxyadenosine + L-methionine + 2 oxidized [2Fe-2S]-[ferredoxin] + S-adenosyl-L-homocysteine</text>
        <dbReference type="Rhea" id="RHEA:43332"/>
        <dbReference type="Rhea" id="RHEA-COMP:10000"/>
        <dbReference type="Rhea" id="RHEA-COMP:10001"/>
        <dbReference type="Rhea" id="RHEA-COMP:10162"/>
        <dbReference type="Rhea" id="RHEA-COMP:10485"/>
        <dbReference type="ChEBI" id="CHEBI:17319"/>
        <dbReference type="ChEBI" id="CHEBI:33737"/>
        <dbReference type="ChEBI" id="CHEBI:33738"/>
        <dbReference type="ChEBI" id="CHEBI:57844"/>
        <dbReference type="ChEBI" id="CHEBI:57856"/>
        <dbReference type="ChEBI" id="CHEBI:59789"/>
        <dbReference type="ChEBI" id="CHEBI:74411"/>
        <dbReference type="ChEBI" id="CHEBI:74497"/>
        <dbReference type="EC" id="2.1.1.192"/>
    </reaction>
</comment>
<evidence type="ECO:0000256" key="12">
    <source>
        <dbReference type="HAMAP-Rule" id="MF_01849"/>
    </source>
</evidence>
<protein>
    <recommendedName>
        <fullName evidence="12">Probable dual-specificity RNA methyltransferase RlmN</fullName>
        <ecNumber evidence="12">2.1.1.192</ecNumber>
    </recommendedName>
    <alternativeName>
        <fullName evidence="12">23S rRNA (adenine(2503)-C(2))-methyltransferase</fullName>
    </alternativeName>
    <alternativeName>
        <fullName evidence="12">23S rRNA m2A2503 methyltransferase</fullName>
    </alternativeName>
    <alternativeName>
        <fullName evidence="12">Ribosomal RNA large subunit methyltransferase N</fullName>
    </alternativeName>
    <alternativeName>
        <fullName evidence="12">tRNA (adenine(37)-C(2))-methyltransferase</fullName>
    </alternativeName>
    <alternativeName>
        <fullName evidence="12">tRNA m2A37 methyltransferase</fullName>
    </alternativeName>
</protein>
<feature type="active site" description="S-methylcysteine intermediate" evidence="12">
    <location>
        <position position="340"/>
    </location>
</feature>
<dbReference type="InterPro" id="IPR040072">
    <property type="entry name" value="Methyltransferase_A"/>
</dbReference>
<evidence type="ECO:0000256" key="2">
    <source>
        <dbReference type="ARBA" id="ARBA00022485"/>
    </source>
</evidence>
<organism evidence="14 15">
    <name type="scientific">Haliovirga abyssi</name>
    <dbReference type="NCBI Taxonomy" id="2996794"/>
    <lineage>
        <taxon>Bacteria</taxon>
        <taxon>Fusobacteriati</taxon>
        <taxon>Fusobacteriota</taxon>
        <taxon>Fusobacteriia</taxon>
        <taxon>Fusobacteriales</taxon>
        <taxon>Haliovirgaceae</taxon>
        <taxon>Haliovirga</taxon>
    </lineage>
</organism>
<dbReference type="GO" id="GO:0005737">
    <property type="term" value="C:cytoplasm"/>
    <property type="evidence" value="ECO:0007669"/>
    <property type="project" value="UniProtKB-SubCell"/>
</dbReference>
<feature type="binding site" evidence="12">
    <location>
        <position position="115"/>
    </location>
    <ligand>
        <name>[4Fe-4S] cluster</name>
        <dbReference type="ChEBI" id="CHEBI:49883"/>
        <note>4Fe-4S-S-AdoMet</note>
    </ligand>
</feature>
<dbReference type="InterPro" id="IPR007197">
    <property type="entry name" value="rSAM"/>
</dbReference>
<dbReference type="SFLD" id="SFLDG01062">
    <property type="entry name" value="methyltransferase_(Class_A)"/>
    <property type="match status" value="1"/>
</dbReference>
<evidence type="ECO:0000256" key="11">
    <source>
        <dbReference type="ARBA" id="ARBA00023014"/>
    </source>
</evidence>
<accession>A0AAU9DYE1</accession>
<dbReference type="GO" id="GO:0019843">
    <property type="term" value="F:rRNA binding"/>
    <property type="evidence" value="ECO:0007669"/>
    <property type="project" value="UniProtKB-UniRule"/>
</dbReference>
<dbReference type="AlphaFoldDB" id="A0AAU9DYE1"/>
<gene>
    <name evidence="12 14" type="primary">rlmN</name>
    <name evidence="14" type="ORF">HLVA_10190</name>
</gene>
<evidence type="ECO:0000259" key="13">
    <source>
        <dbReference type="PROSITE" id="PS51918"/>
    </source>
</evidence>
<evidence type="ECO:0000313" key="14">
    <source>
        <dbReference type="EMBL" id="BDU50450.1"/>
    </source>
</evidence>
<comment type="miscellaneous">
    <text evidence="12">Reaction proceeds by a ping-pong mechanism involving intermediate methylation of a conserved cysteine residue.</text>
</comment>
<dbReference type="SFLD" id="SFLDS00029">
    <property type="entry name" value="Radical_SAM"/>
    <property type="match status" value="1"/>
</dbReference>
<keyword evidence="4 12" id="KW-0698">rRNA processing</keyword>
<keyword evidence="15" id="KW-1185">Reference proteome</keyword>
<keyword evidence="2 12" id="KW-0004">4Fe-4S</keyword>
<feature type="active site" description="Proton acceptor" evidence="12">
    <location>
        <position position="95"/>
    </location>
</feature>
<reference evidence="14 15" key="1">
    <citation type="submission" date="2022-11" db="EMBL/GenBank/DDBJ databases">
        <title>Haliovirga abyssi gen. nov., sp. nov., a mesophilic fermentative bacterium isolated from the Iheya North hydrothermal field and the proposal of Haliovirgaceae fam. nov.</title>
        <authorList>
            <person name="Miyazaki U."/>
            <person name="Tame A."/>
            <person name="Miyazaki J."/>
            <person name="Takai K."/>
            <person name="Sawayama S."/>
            <person name="Kitajima M."/>
            <person name="Okamoto A."/>
            <person name="Nakagawa S."/>
        </authorList>
    </citation>
    <scope>NUCLEOTIDE SEQUENCE [LARGE SCALE GENOMIC DNA]</scope>
    <source>
        <strain evidence="14 15">IC12</strain>
    </source>
</reference>
<dbReference type="GO" id="GO:0070475">
    <property type="term" value="P:rRNA base methylation"/>
    <property type="evidence" value="ECO:0007669"/>
    <property type="project" value="UniProtKB-UniRule"/>
</dbReference>
<feature type="binding site" evidence="12">
    <location>
        <begin position="220"/>
        <end position="222"/>
    </location>
    <ligand>
        <name>S-adenosyl-L-methionine</name>
        <dbReference type="ChEBI" id="CHEBI:59789"/>
    </ligand>
</feature>
<feature type="binding site" evidence="12">
    <location>
        <position position="122"/>
    </location>
    <ligand>
        <name>[4Fe-4S] cluster</name>
        <dbReference type="ChEBI" id="CHEBI:49883"/>
        <note>4Fe-4S-S-AdoMet</note>
    </ligand>
</feature>
<dbReference type="InterPro" id="IPR027492">
    <property type="entry name" value="RNA_MTrfase_RlmN"/>
</dbReference>
<evidence type="ECO:0000313" key="15">
    <source>
        <dbReference type="Proteomes" id="UP001321582"/>
    </source>
</evidence>
<keyword evidence="9 12" id="KW-0479">Metal-binding</keyword>
<dbReference type="EC" id="2.1.1.192" evidence="12"/>
<keyword evidence="11 12" id="KW-0411">Iron-sulfur</keyword>
<dbReference type="InterPro" id="IPR048641">
    <property type="entry name" value="RlmN_N"/>
</dbReference>
<evidence type="ECO:0000256" key="7">
    <source>
        <dbReference type="ARBA" id="ARBA00022691"/>
    </source>
</evidence>
<comment type="catalytic activity">
    <reaction evidence="12">
        <text>adenosine(2503) in 23S rRNA + 2 reduced [2Fe-2S]-[ferredoxin] + 2 S-adenosyl-L-methionine = 2-methyladenosine(2503) in 23S rRNA + 5'-deoxyadenosine + L-methionine + 2 oxidized [2Fe-2S]-[ferredoxin] + S-adenosyl-L-homocysteine</text>
        <dbReference type="Rhea" id="RHEA:42916"/>
        <dbReference type="Rhea" id="RHEA-COMP:10000"/>
        <dbReference type="Rhea" id="RHEA-COMP:10001"/>
        <dbReference type="Rhea" id="RHEA-COMP:10152"/>
        <dbReference type="Rhea" id="RHEA-COMP:10282"/>
        <dbReference type="ChEBI" id="CHEBI:17319"/>
        <dbReference type="ChEBI" id="CHEBI:33737"/>
        <dbReference type="ChEBI" id="CHEBI:33738"/>
        <dbReference type="ChEBI" id="CHEBI:57844"/>
        <dbReference type="ChEBI" id="CHEBI:57856"/>
        <dbReference type="ChEBI" id="CHEBI:59789"/>
        <dbReference type="ChEBI" id="CHEBI:74411"/>
        <dbReference type="ChEBI" id="CHEBI:74497"/>
        <dbReference type="EC" id="2.1.1.192"/>
    </reaction>
</comment>
<comment type="caution">
    <text evidence="12">Lacks conserved residue(s) required for the propagation of feature annotation.</text>
</comment>
<dbReference type="Pfam" id="PF04055">
    <property type="entry name" value="Radical_SAM"/>
    <property type="match status" value="1"/>
</dbReference>
<dbReference type="PANTHER" id="PTHR30544:SF5">
    <property type="entry name" value="RADICAL SAM CORE DOMAIN-CONTAINING PROTEIN"/>
    <property type="match status" value="1"/>
</dbReference>
<dbReference type="GO" id="GO:0070040">
    <property type="term" value="F:rRNA (adenine(2503)-C2-)-methyltransferase activity"/>
    <property type="evidence" value="ECO:0007669"/>
    <property type="project" value="UniProtKB-UniRule"/>
</dbReference>
<keyword evidence="7 12" id="KW-0949">S-adenosyl-L-methionine</keyword>
<feature type="binding site" evidence="12">
    <location>
        <position position="197"/>
    </location>
    <ligand>
        <name>S-adenosyl-L-methionine</name>
        <dbReference type="ChEBI" id="CHEBI:59789"/>
    </ligand>
</feature>
<comment type="similarity">
    <text evidence="12">Belongs to the radical SAM superfamily. RlmN family.</text>
</comment>
<evidence type="ECO:0000256" key="10">
    <source>
        <dbReference type="ARBA" id="ARBA00023004"/>
    </source>
</evidence>